<dbReference type="GO" id="GO:0150079">
    <property type="term" value="P:negative regulation of neuroinflammatory response"/>
    <property type="evidence" value="ECO:0007669"/>
    <property type="project" value="TreeGrafter"/>
</dbReference>
<dbReference type="Pfam" id="PF07686">
    <property type="entry name" value="V-set"/>
    <property type="match status" value="2"/>
</dbReference>
<keyword evidence="4 9" id="KW-1133">Transmembrane helix</keyword>
<dbReference type="PROSITE" id="PS50835">
    <property type="entry name" value="IG_LIKE"/>
    <property type="match status" value="3"/>
</dbReference>
<evidence type="ECO:0000313" key="13">
    <source>
        <dbReference type="Proteomes" id="UP000261540"/>
    </source>
</evidence>
<keyword evidence="3 10" id="KW-0732">Signal</keyword>
<evidence type="ECO:0000256" key="7">
    <source>
        <dbReference type="ARBA" id="ARBA00023180"/>
    </source>
</evidence>
<accession>A0A3B3SAD8</accession>
<feature type="domain" description="Ig-like" evidence="11">
    <location>
        <begin position="25"/>
        <end position="115"/>
    </location>
</feature>
<evidence type="ECO:0000256" key="6">
    <source>
        <dbReference type="ARBA" id="ARBA00023157"/>
    </source>
</evidence>
<evidence type="ECO:0000256" key="9">
    <source>
        <dbReference type="SAM" id="Phobius"/>
    </source>
</evidence>
<keyword evidence="13" id="KW-1185">Reference proteome</keyword>
<evidence type="ECO:0000256" key="2">
    <source>
        <dbReference type="ARBA" id="ARBA00022692"/>
    </source>
</evidence>
<organism evidence="12 13">
    <name type="scientific">Paramormyrops kingsleyae</name>
    <dbReference type="NCBI Taxonomy" id="1676925"/>
    <lineage>
        <taxon>Eukaryota</taxon>
        <taxon>Metazoa</taxon>
        <taxon>Chordata</taxon>
        <taxon>Craniata</taxon>
        <taxon>Vertebrata</taxon>
        <taxon>Euteleostomi</taxon>
        <taxon>Actinopterygii</taxon>
        <taxon>Neopterygii</taxon>
        <taxon>Teleostei</taxon>
        <taxon>Osteoglossocephala</taxon>
        <taxon>Osteoglossomorpha</taxon>
        <taxon>Osteoglossiformes</taxon>
        <taxon>Mormyridae</taxon>
        <taxon>Paramormyrops</taxon>
    </lineage>
</organism>
<evidence type="ECO:0000256" key="4">
    <source>
        <dbReference type="ARBA" id="ARBA00022989"/>
    </source>
</evidence>
<feature type="chain" id="PRO_5017276197" evidence="10">
    <location>
        <begin position="29"/>
        <end position="409"/>
    </location>
</feature>
<keyword evidence="6" id="KW-1015">Disulfide bond</keyword>
<keyword evidence="2 9" id="KW-0812">Transmembrane</keyword>
<proteinExistence type="predicted"/>
<protein>
    <submittedName>
        <fullName evidence="12">Zgc:113337</fullName>
    </submittedName>
</protein>
<dbReference type="InterPro" id="IPR013783">
    <property type="entry name" value="Ig-like_fold"/>
</dbReference>
<dbReference type="InterPro" id="IPR007110">
    <property type="entry name" value="Ig-like_dom"/>
</dbReference>
<comment type="subcellular location">
    <subcellularLocation>
        <location evidence="1">Membrane</location>
        <topology evidence="1">Single-pass membrane protein</topology>
    </subcellularLocation>
</comment>
<keyword evidence="7" id="KW-0325">Glycoprotein</keyword>
<dbReference type="GO" id="GO:0034113">
    <property type="term" value="P:heterotypic cell-cell adhesion"/>
    <property type="evidence" value="ECO:0007669"/>
    <property type="project" value="TreeGrafter"/>
</dbReference>
<dbReference type="STRING" id="1676925.ENSPKIP00000026971"/>
<evidence type="ECO:0000259" key="11">
    <source>
        <dbReference type="PROSITE" id="PS50835"/>
    </source>
</evidence>
<dbReference type="Ensembl" id="ENSPKIT00000007733.1">
    <property type="protein sequence ID" value="ENSPKIP00000026971.1"/>
    <property type="gene ID" value="ENSPKIG00000009218.1"/>
</dbReference>
<evidence type="ECO:0000313" key="12">
    <source>
        <dbReference type="Ensembl" id="ENSPKIP00000026971.1"/>
    </source>
</evidence>
<dbReference type="SUPFAM" id="SSF48726">
    <property type="entry name" value="Immunoglobulin"/>
    <property type="match status" value="3"/>
</dbReference>
<feature type="domain" description="Ig-like" evidence="11">
    <location>
        <begin position="249"/>
        <end position="333"/>
    </location>
</feature>
<evidence type="ECO:0000256" key="8">
    <source>
        <dbReference type="ARBA" id="ARBA00023319"/>
    </source>
</evidence>
<dbReference type="InterPro" id="IPR013162">
    <property type="entry name" value="CD80_C2-set"/>
</dbReference>
<dbReference type="SMART" id="SM00409">
    <property type="entry name" value="IG"/>
    <property type="match status" value="2"/>
</dbReference>
<keyword evidence="8" id="KW-0393">Immunoglobulin domain</keyword>
<dbReference type="InterPro" id="IPR047164">
    <property type="entry name" value="OX2G-like"/>
</dbReference>
<evidence type="ECO:0000256" key="10">
    <source>
        <dbReference type="SAM" id="SignalP"/>
    </source>
</evidence>
<feature type="domain" description="Ig-like" evidence="11">
    <location>
        <begin position="124"/>
        <end position="225"/>
    </location>
</feature>
<dbReference type="PANTHER" id="PTHR46841:SF4">
    <property type="entry name" value="SC:D189"/>
    <property type="match status" value="1"/>
</dbReference>
<dbReference type="GO" id="GO:0030424">
    <property type="term" value="C:axon"/>
    <property type="evidence" value="ECO:0007669"/>
    <property type="project" value="TreeGrafter"/>
</dbReference>
<dbReference type="Pfam" id="PF08205">
    <property type="entry name" value="C2-set_2"/>
    <property type="match status" value="1"/>
</dbReference>
<evidence type="ECO:0000256" key="3">
    <source>
        <dbReference type="ARBA" id="ARBA00022729"/>
    </source>
</evidence>
<evidence type="ECO:0000256" key="1">
    <source>
        <dbReference type="ARBA" id="ARBA00004167"/>
    </source>
</evidence>
<evidence type="ECO:0000256" key="5">
    <source>
        <dbReference type="ARBA" id="ARBA00023136"/>
    </source>
</evidence>
<dbReference type="AlphaFoldDB" id="A0A3B3SAD8"/>
<name>A0A3B3SAD8_9TELE</name>
<dbReference type="Gene3D" id="2.60.40.10">
    <property type="entry name" value="Immunoglobulins"/>
    <property type="match status" value="3"/>
</dbReference>
<feature type="signal peptide" evidence="10">
    <location>
        <begin position="1"/>
        <end position="28"/>
    </location>
</feature>
<dbReference type="GO" id="GO:0043025">
    <property type="term" value="C:neuronal cell body"/>
    <property type="evidence" value="ECO:0007669"/>
    <property type="project" value="TreeGrafter"/>
</dbReference>
<dbReference type="PANTHER" id="PTHR46841">
    <property type="entry name" value="OX-2 MEMBRANE GLYCOPROTEIN"/>
    <property type="match status" value="1"/>
</dbReference>
<feature type="transmembrane region" description="Helical" evidence="9">
    <location>
        <begin position="343"/>
        <end position="366"/>
    </location>
</feature>
<reference evidence="12" key="2">
    <citation type="submission" date="2025-09" db="UniProtKB">
        <authorList>
            <consortium name="Ensembl"/>
        </authorList>
    </citation>
    <scope>IDENTIFICATION</scope>
</reference>
<dbReference type="InterPro" id="IPR036179">
    <property type="entry name" value="Ig-like_dom_sf"/>
</dbReference>
<dbReference type="InterPro" id="IPR003599">
    <property type="entry name" value="Ig_sub"/>
</dbReference>
<dbReference type="Proteomes" id="UP000261540">
    <property type="component" value="Unplaced"/>
</dbReference>
<keyword evidence="5 9" id="KW-0472">Membrane</keyword>
<dbReference type="GeneTree" id="ENSGT00940000164706"/>
<dbReference type="GO" id="GO:0009986">
    <property type="term" value="C:cell surface"/>
    <property type="evidence" value="ECO:0007669"/>
    <property type="project" value="TreeGrafter"/>
</dbReference>
<dbReference type="GO" id="GO:0098632">
    <property type="term" value="F:cell-cell adhesion mediator activity"/>
    <property type="evidence" value="ECO:0007669"/>
    <property type="project" value="InterPro"/>
</dbReference>
<sequence length="409" mass="44594">MDATMSKSPVRRCLQLSLLLLMVSPLQGKVSAQPHVQVLVGLPATLRCNLALSGSEVLKQVRWVDGRNVTVLSYISRHSVSAVEPERVTLTSATRDSSAITISMAGPRDEGCYTCIFDVYPTGPQEAQTCLVLTAKVTPDGNHTAVSGRQATLACRYGLARRVQQVQWMKAGERGDSSDVASFNKHGEPIILDALLGRISLSRTLDESRLFFRPVRTEDEGCYTCEFHAYPEGVRSAVVCLTVYVLPKPQITHKTTSPGVIEANCSAVARPAAMIAWNVEGNNKTLGPASVLSLQQDDGSTLVISTLSLRSDLLHDRSIKCLVHHRGLESAISVPLNTKMGEAVTILILVISLAVMLLVCLCICLWKCFLRKDCEYDCEYANWSLGGGGTWLEMGMCEFGCALEKDCRK</sequence>
<dbReference type="GO" id="GO:0016020">
    <property type="term" value="C:membrane"/>
    <property type="evidence" value="ECO:0007669"/>
    <property type="project" value="UniProtKB-SubCell"/>
</dbReference>
<dbReference type="InterPro" id="IPR013106">
    <property type="entry name" value="Ig_V-set"/>
</dbReference>
<reference evidence="12" key="1">
    <citation type="submission" date="2025-08" db="UniProtKB">
        <authorList>
            <consortium name="Ensembl"/>
        </authorList>
    </citation>
    <scope>IDENTIFICATION</scope>
</reference>